<keyword evidence="3 4" id="KW-0408">Iron</keyword>
<feature type="transmembrane region" description="Helical" evidence="4">
    <location>
        <begin position="198"/>
        <end position="217"/>
    </location>
</feature>
<evidence type="ECO:0000256" key="3">
    <source>
        <dbReference type="ARBA" id="ARBA00023004"/>
    </source>
</evidence>
<dbReference type="InterPro" id="IPR005804">
    <property type="entry name" value="FA_desaturase_dom"/>
</dbReference>
<reference evidence="6 7" key="1">
    <citation type="submission" date="2015-12" db="EMBL/GenBank/DDBJ databases">
        <title>The genome of Folsomia candida.</title>
        <authorList>
            <person name="Faddeeva A."/>
            <person name="Derks M.F."/>
            <person name="Anvar Y."/>
            <person name="Smit S."/>
            <person name="Van Straalen N."/>
            <person name="Roelofs D."/>
        </authorList>
    </citation>
    <scope>NUCLEOTIDE SEQUENCE [LARGE SCALE GENOMIC DNA]</scope>
    <source>
        <strain evidence="6 7">VU population</strain>
        <tissue evidence="6">Whole body</tissue>
    </source>
</reference>
<proteinExistence type="inferred from homology"/>
<dbReference type="InterPro" id="IPR036400">
    <property type="entry name" value="Cyt_B5-like_heme/steroid_sf"/>
</dbReference>
<keyword evidence="7" id="KW-1185">Reference proteome</keyword>
<protein>
    <submittedName>
        <fullName evidence="6">Cytochrome b5-related protein</fullName>
    </submittedName>
</protein>
<dbReference type="InterPro" id="IPR001199">
    <property type="entry name" value="Cyt_B5-like_heme/steroid-bd"/>
</dbReference>
<evidence type="ECO:0000313" key="7">
    <source>
        <dbReference type="Proteomes" id="UP000198287"/>
    </source>
</evidence>
<evidence type="ECO:0000313" key="6">
    <source>
        <dbReference type="EMBL" id="OXA46666.1"/>
    </source>
</evidence>
<feature type="domain" description="Cytochrome b5 heme-binding" evidence="5">
    <location>
        <begin position="78"/>
        <end position="135"/>
    </location>
</feature>
<dbReference type="Pfam" id="PF00173">
    <property type="entry name" value="Cyt-b5"/>
    <property type="match status" value="1"/>
</dbReference>
<evidence type="ECO:0000259" key="5">
    <source>
        <dbReference type="PROSITE" id="PS50255"/>
    </source>
</evidence>
<dbReference type="GO" id="GO:0020037">
    <property type="term" value="F:heme binding"/>
    <property type="evidence" value="ECO:0007669"/>
    <property type="project" value="UniProtKB-UniRule"/>
</dbReference>
<keyword evidence="4" id="KW-1133">Transmembrane helix</keyword>
<dbReference type="InterPro" id="IPR018506">
    <property type="entry name" value="Cyt_B5_heme-BS"/>
</dbReference>
<comment type="caution">
    <text evidence="6">The sequence shown here is derived from an EMBL/GenBank/DDBJ whole genome shotgun (WGS) entry which is preliminary data.</text>
</comment>
<dbReference type="PROSITE" id="PS00191">
    <property type="entry name" value="CYTOCHROME_B5_1"/>
    <property type="match status" value="1"/>
</dbReference>
<dbReference type="SMART" id="SM01117">
    <property type="entry name" value="Cyt-b5"/>
    <property type="match status" value="1"/>
</dbReference>
<name>A0A226DR33_FOLCA</name>
<dbReference type="PANTHER" id="PTHR16740">
    <property type="entry name" value="CYTOCHROME B5-RELATED PROTEIN-RELATED"/>
    <property type="match status" value="1"/>
</dbReference>
<dbReference type="Proteomes" id="UP000198287">
    <property type="component" value="Unassembled WGS sequence"/>
</dbReference>
<feature type="transmembrane region" description="Helical" evidence="4">
    <location>
        <begin position="316"/>
        <end position="342"/>
    </location>
</feature>
<dbReference type="OMA" id="LMNFAAW"/>
<dbReference type="PROSITE" id="PS50255">
    <property type="entry name" value="CYTOCHROME_B5_2"/>
    <property type="match status" value="1"/>
</dbReference>
<dbReference type="GO" id="GO:0046872">
    <property type="term" value="F:metal ion binding"/>
    <property type="evidence" value="ECO:0007669"/>
    <property type="project" value="UniProtKB-UniRule"/>
</dbReference>
<sequence>MPPVSKLSFPASVLGIKSVKNSSSESDMALPGSKPDTTYIQSSFKKLRKVASRNVVVTPYNWLDDKRRGDAIGDYWRVHDKLYDLTNFIEKHPGGRDWIDVTRGTDVTEAFESSHILNMNKVESILAKYYVKEATHPRNSPYEFKDDGFYKTLKRRVEPILKKVGTGPTKRLLLTQDLLASLYVFTSCLGAWSGSWLLQILAGIILGMVVVGAHNFLHLKDTWRRFYFDLCPMTSFEFRITHGLSHHLFPNTILDYEVIALQPIFELLPSRPKNLLNRYGSLIYSHFVYSQIMGQDILRRVLAIYSGQAKIRPENFLIFIQLAIFIFLSSSLINGTLCWLIIYSAASYWLAIVGFHDGDEARHDPDFGLCQLDSTLDKADDFHKTELAVLTTFGEHPLHHLFPSVCHSKLPLLKPIFEQVLHEFLENNRYASQLELFIGTHRQYARVTKWSRKRQLGYQFGEY</sequence>
<dbReference type="EMBL" id="LNIX01000015">
    <property type="protein sequence ID" value="OXA46666.1"/>
    <property type="molecule type" value="Genomic_DNA"/>
</dbReference>
<dbReference type="PANTHER" id="PTHR16740:SF1">
    <property type="entry name" value="CYTOCHROME B5-RELATED PROTEIN-RELATED"/>
    <property type="match status" value="1"/>
</dbReference>
<evidence type="ECO:0000256" key="1">
    <source>
        <dbReference type="ARBA" id="ARBA00022617"/>
    </source>
</evidence>
<accession>A0A226DR33</accession>
<comment type="caution">
    <text evidence="4">Lacks conserved residue(s) required for the propagation of feature annotation.</text>
</comment>
<keyword evidence="2 4" id="KW-0479">Metal-binding</keyword>
<keyword evidence="1 4" id="KW-0349">Heme</keyword>
<dbReference type="Gene3D" id="3.10.120.10">
    <property type="entry name" value="Cytochrome b5-like heme/steroid binding domain"/>
    <property type="match status" value="1"/>
</dbReference>
<dbReference type="InterPro" id="IPR053100">
    <property type="entry name" value="Cytochrome_b5-related"/>
</dbReference>
<evidence type="ECO:0000256" key="4">
    <source>
        <dbReference type="RuleBase" id="RU362121"/>
    </source>
</evidence>
<keyword evidence="4" id="KW-0472">Membrane</keyword>
<dbReference type="AlphaFoldDB" id="A0A226DR33"/>
<dbReference type="OrthoDB" id="260519at2759"/>
<comment type="similarity">
    <text evidence="4">Belongs to the cytochrome b5 family.</text>
</comment>
<gene>
    <name evidence="6" type="ORF">Fcan01_18728</name>
</gene>
<dbReference type="SUPFAM" id="SSF55856">
    <property type="entry name" value="Cytochrome b5-like heme/steroid binding domain"/>
    <property type="match status" value="1"/>
</dbReference>
<keyword evidence="4" id="KW-0812">Transmembrane</keyword>
<dbReference type="GO" id="GO:0006629">
    <property type="term" value="P:lipid metabolic process"/>
    <property type="evidence" value="ECO:0007669"/>
    <property type="project" value="InterPro"/>
</dbReference>
<dbReference type="Pfam" id="PF00487">
    <property type="entry name" value="FA_desaturase"/>
    <property type="match status" value="1"/>
</dbReference>
<organism evidence="6 7">
    <name type="scientific">Folsomia candida</name>
    <name type="common">Springtail</name>
    <dbReference type="NCBI Taxonomy" id="158441"/>
    <lineage>
        <taxon>Eukaryota</taxon>
        <taxon>Metazoa</taxon>
        <taxon>Ecdysozoa</taxon>
        <taxon>Arthropoda</taxon>
        <taxon>Hexapoda</taxon>
        <taxon>Collembola</taxon>
        <taxon>Entomobryomorpha</taxon>
        <taxon>Isotomoidea</taxon>
        <taxon>Isotomidae</taxon>
        <taxon>Proisotominae</taxon>
        <taxon>Folsomia</taxon>
    </lineage>
</organism>
<evidence type="ECO:0000256" key="2">
    <source>
        <dbReference type="ARBA" id="ARBA00022723"/>
    </source>
</evidence>